<organism evidence="9 10">
    <name type="scientific">Ramazzottius varieornatus</name>
    <name type="common">Water bear</name>
    <name type="synonym">Tardigrade</name>
    <dbReference type="NCBI Taxonomy" id="947166"/>
    <lineage>
        <taxon>Eukaryota</taxon>
        <taxon>Metazoa</taxon>
        <taxon>Ecdysozoa</taxon>
        <taxon>Tardigrada</taxon>
        <taxon>Eutardigrada</taxon>
        <taxon>Parachela</taxon>
        <taxon>Hypsibioidea</taxon>
        <taxon>Ramazzottiidae</taxon>
        <taxon>Ramazzottius</taxon>
    </lineage>
</organism>
<comment type="similarity">
    <text evidence="2">Belongs to the RPGRIP1 family.</text>
</comment>
<feature type="compositionally biased region" description="Basic and acidic residues" evidence="7">
    <location>
        <begin position="1106"/>
        <end position="1120"/>
    </location>
</feature>
<comment type="caution">
    <text evidence="9">The sequence shown here is derived from an EMBL/GenBank/DDBJ whole genome shotgun (WGS) entry which is preliminary data.</text>
</comment>
<dbReference type="OrthoDB" id="2133912at2759"/>
<dbReference type="Pfam" id="PF00168">
    <property type="entry name" value="C2"/>
    <property type="match status" value="1"/>
</dbReference>
<feature type="coiled-coil region" evidence="6">
    <location>
        <begin position="222"/>
        <end position="322"/>
    </location>
</feature>
<feature type="compositionally biased region" description="Low complexity" evidence="7">
    <location>
        <begin position="1022"/>
        <end position="1035"/>
    </location>
</feature>
<keyword evidence="5" id="KW-0966">Cell projection</keyword>
<dbReference type="GO" id="GO:0005856">
    <property type="term" value="C:cytoskeleton"/>
    <property type="evidence" value="ECO:0007669"/>
    <property type="project" value="UniProtKB-ARBA"/>
</dbReference>
<evidence type="ECO:0000256" key="5">
    <source>
        <dbReference type="ARBA" id="ARBA00023273"/>
    </source>
</evidence>
<dbReference type="SUPFAM" id="SSF49562">
    <property type="entry name" value="C2 domain (Calcium/lipid-binding domain, CaLB)"/>
    <property type="match status" value="2"/>
</dbReference>
<feature type="region of interest" description="Disordered" evidence="7">
    <location>
        <begin position="142"/>
        <end position="163"/>
    </location>
</feature>
<accession>A0A1D1UZ54</accession>
<dbReference type="Proteomes" id="UP000186922">
    <property type="component" value="Unassembled WGS sequence"/>
</dbReference>
<evidence type="ECO:0000313" key="10">
    <source>
        <dbReference type="Proteomes" id="UP000186922"/>
    </source>
</evidence>
<dbReference type="Pfam" id="PF11618">
    <property type="entry name" value="C2-C2_1"/>
    <property type="match status" value="1"/>
</dbReference>
<comment type="subcellular location">
    <subcellularLocation>
        <location evidence="1">Cell projection</location>
        <location evidence="1">Cilium</location>
    </subcellularLocation>
</comment>
<dbReference type="PROSITE" id="PS50004">
    <property type="entry name" value="C2"/>
    <property type="match status" value="1"/>
</dbReference>
<evidence type="ECO:0000256" key="6">
    <source>
        <dbReference type="SAM" id="Coils"/>
    </source>
</evidence>
<dbReference type="GO" id="GO:0005929">
    <property type="term" value="C:cilium"/>
    <property type="evidence" value="ECO:0007669"/>
    <property type="project" value="UniProtKB-SubCell"/>
</dbReference>
<sequence length="1368" mass="156824">MGNSEDGFLRLNTTMDDINQLEVEEMARGGNAMRMISDHDHQLHLNMLRRRIQQQRSMVAKLSREDLEDQHLHALEELEIVKKESNLKDVYLKKLSTKILRLQRSETSLLRTDGRNGYNTAPRAEMEQKIRSLENQLRVSKVYGTSSLPRKGSKQPSVSELNRGQSDLVQFRQQIQALEEARREEQEAHHRIVKELQAEIARTAEKAAIDHARNNMLENMEITRLTRQLSKTTQDLVNMKNDYIDIRPKYEELQINRIVITRENDRLKQEIERHQQAMDALEDQLRQAREKALQQIHDQEKAKRLESELEWFKRQHQVITQQQLQPRQEPVVVDLNARVTEGVLRSQLTKVEEELQRETKECQDLRKRITGREMEIEKSLADLSELRALNLHLRQECEEFRAKFEAASSAEPKKSDGWFRAPPGMREDDISQAFLLHAAFSNRRSMGVSTEPLPPPSAPPPAEVVVYRPDPHTLEELSQALQDRNQLSSDLDRAREDFGRAREDLGRTKEALQVAEERIAKLENSKQSLQADLESIRADGTDRARSTDSELKKLQNNFEGRTKELRDKQRLIDDLEAQLRDLAEGTVVYNLEEEIADQSRLSADNVVLQHGDNLLQLHFGPFSFNRDFFAQAEALRITKWRLKWSVFGENMFAQDTDKLQPDFDFTAIHCVTMDEQIMRDLAEARIQVEIVGCRGEFSCAFAYASFSCRKLLEDSYQRLSRVRGERPLISQFSIGEEFGIMAYWMRMKFDIQETQAMYLARKKALSYVEDNLARKTALPSAEASWLQEAGSAANILHIVIHGCRGIRSLHSNEPPSPCVLYQFFNSKTVYTPPIVATENPQFNHDTALRVILDERLENYLRNEKLDVYVTDSRDPTQDHLLGYCQLSLAEIFESPIVERSIPLMTQTKQQNGALVYSVFWEQPERLEQLQRPLAERSGSWQVNQVAKVNQPRTNSSRSLRAALTPRGSLVSVTHTSKLVKIDRRNYQQQSLEENRVGKRLDRSAGREAGTVNGDRKENRTDSQNSQSNNGSSENGAQKPQRPPRRKTSELSARKNSESQRDFSRPRSAERRVNSDTSVKRSSRTAVLQSSRRSEPALVRQTSLTGKDGEKLSRRNSENEVLSARRTETFIRSTTVNGDERDHKQVIQADVHPELTEKKRPFRGFFESIARKASLRKKNAGGVNRNPDVVAEVQQVLEEVPPKSTVPPDTVRVVVHSLYFVEGARILGDERPGEIFVLFELLGQEHESPLAIVKPKVAEKELTFEFQKEFIVDEATHPNERRLLSDMLGSSPPGRIPFSAYFQPDDESMDSELVGVSALSLNRLLTTNLDALAVELKMVSPVQQGVVVGYMKVSVEALHVLLEIQREDR</sequence>
<keyword evidence="10" id="KW-1185">Reference proteome</keyword>
<evidence type="ECO:0000256" key="1">
    <source>
        <dbReference type="ARBA" id="ARBA00004138"/>
    </source>
</evidence>
<dbReference type="STRING" id="947166.A0A1D1UZ54"/>
<feature type="coiled-coil region" evidence="6">
    <location>
        <begin position="477"/>
        <end position="585"/>
    </location>
</feature>
<feature type="compositionally biased region" description="Basic and acidic residues" evidence="7">
    <location>
        <begin position="1046"/>
        <end position="1073"/>
    </location>
</feature>
<evidence type="ECO:0000256" key="2">
    <source>
        <dbReference type="ARBA" id="ARBA00006042"/>
    </source>
</evidence>
<feature type="domain" description="C2" evidence="8">
    <location>
        <begin position="775"/>
        <end position="901"/>
    </location>
</feature>
<feature type="compositionally biased region" description="Basic and acidic residues" evidence="7">
    <location>
        <begin position="992"/>
        <end position="1005"/>
    </location>
</feature>
<evidence type="ECO:0000256" key="7">
    <source>
        <dbReference type="SAM" id="MobiDB-lite"/>
    </source>
</evidence>
<evidence type="ECO:0000259" key="8">
    <source>
        <dbReference type="PROSITE" id="PS50004"/>
    </source>
</evidence>
<reference evidence="9 10" key="1">
    <citation type="journal article" date="2016" name="Nat. Commun.">
        <title>Extremotolerant tardigrade genome and improved radiotolerance of human cultured cells by tardigrade-unique protein.</title>
        <authorList>
            <person name="Hashimoto T."/>
            <person name="Horikawa D.D."/>
            <person name="Saito Y."/>
            <person name="Kuwahara H."/>
            <person name="Kozuka-Hata H."/>
            <person name="Shin-I T."/>
            <person name="Minakuchi Y."/>
            <person name="Ohishi K."/>
            <person name="Motoyama A."/>
            <person name="Aizu T."/>
            <person name="Enomoto A."/>
            <person name="Kondo K."/>
            <person name="Tanaka S."/>
            <person name="Hara Y."/>
            <person name="Koshikawa S."/>
            <person name="Sagara H."/>
            <person name="Miura T."/>
            <person name="Yokobori S."/>
            <person name="Miyagawa K."/>
            <person name="Suzuki Y."/>
            <person name="Kubo T."/>
            <person name="Oyama M."/>
            <person name="Kohara Y."/>
            <person name="Fujiyama A."/>
            <person name="Arakawa K."/>
            <person name="Katayama T."/>
            <person name="Toyoda A."/>
            <person name="Kunieda T."/>
        </authorList>
    </citation>
    <scope>NUCLEOTIDE SEQUENCE [LARGE SCALE GENOMIC DNA]</scope>
    <source>
        <strain evidence="9 10">YOKOZUNA-1</strain>
    </source>
</reference>
<name>A0A1D1UZ54_RAMVA</name>
<dbReference type="EMBL" id="BDGG01000003">
    <property type="protein sequence ID" value="GAU94899.1"/>
    <property type="molecule type" value="Genomic_DNA"/>
</dbReference>
<dbReference type="InterPro" id="IPR035892">
    <property type="entry name" value="C2_domain_sf"/>
</dbReference>
<feature type="coiled-coil region" evidence="6">
    <location>
        <begin position="348"/>
        <end position="403"/>
    </location>
</feature>
<evidence type="ECO:0000256" key="3">
    <source>
        <dbReference type="ARBA" id="ARBA00023054"/>
    </source>
</evidence>
<evidence type="ECO:0000256" key="4">
    <source>
        <dbReference type="ARBA" id="ARBA00023069"/>
    </source>
</evidence>
<proteinExistence type="inferred from homology"/>
<protein>
    <recommendedName>
        <fullName evidence="8">C2 domain-containing protein</fullName>
    </recommendedName>
</protein>
<evidence type="ECO:0000313" key="9">
    <source>
        <dbReference type="EMBL" id="GAU94899.1"/>
    </source>
</evidence>
<dbReference type="CDD" id="cd00030">
    <property type="entry name" value="C2"/>
    <property type="match status" value="1"/>
</dbReference>
<dbReference type="InterPro" id="IPR041091">
    <property type="entry name" value="RPGRIP1_C"/>
</dbReference>
<dbReference type="PANTHER" id="PTHR14240">
    <property type="entry name" value="RETINITIS PIGMENTOSA GTPASE REGULATOR-INTERACTING PROTEIN"/>
    <property type="match status" value="1"/>
</dbReference>
<dbReference type="InterPro" id="IPR031139">
    <property type="entry name" value="RPGRIP1_fam"/>
</dbReference>
<dbReference type="Pfam" id="PF18111">
    <property type="entry name" value="RPGR1_C"/>
    <property type="match status" value="1"/>
</dbReference>
<keyword evidence="4" id="KW-0969">Cilium</keyword>
<dbReference type="InterPro" id="IPR000008">
    <property type="entry name" value="C2_dom"/>
</dbReference>
<gene>
    <name evidence="9" type="primary">RvY_06598-1</name>
    <name evidence="9" type="synonym">RvY_06598.1</name>
    <name evidence="9" type="ORF">RvY_06598</name>
</gene>
<dbReference type="Gene3D" id="2.60.40.150">
    <property type="entry name" value="C2 domain"/>
    <property type="match status" value="3"/>
</dbReference>
<keyword evidence="3 6" id="KW-0175">Coiled coil</keyword>
<dbReference type="InterPro" id="IPR021656">
    <property type="entry name" value="C2-C2_1"/>
</dbReference>
<feature type="coiled-coil region" evidence="6">
    <location>
        <begin position="45"/>
        <end position="84"/>
    </location>
</feature>
<feature type="region of interest" description="Disordered" evidence="7">
    <location>
        <begin position="989"/>
        <end position="1120"/>
    </location>
</feature>